<keyword evidence="3 6" id="KW-1133">Transmembrane helix</keyword>
<feature type="transmembrane region" description="Helical" evidence="6">
    <location>
        <begin position="614"/>
        <end position="632"/>
    </location>
</feature>
<evidence type="ECO:0000256" key="4">
    <source>
        <dbReference type="ARBA" id="ARBA00023136"/>
    </source>
</evidence>
<comment type="subcellular location">
    <subcellularLocation>
        <location evidence="1">Membrane</location>
        <topology evidence="1">Multi-pass membrane protein</topology>
    </subcellularLocation>
</comment>
<feature type="transmembrane region" description="Helical" evidence="6">
    <location>
        <begin position="588"/>
        <end position="607"/>
    </location>
</feature>
<dbReference type="PANTHER" id="PTHR43077">
    <property type="entry name" value="TRANSPORT PERMEASE YVFS-RELATED"/>
    <property type="match status" value="1"/>
</dbReference>
<feature type="transmembrane region" description="Helical" evidence="6">
    <location>
        <begin position="273"/>
        <end position="291"/>
    </location>
</feature>
<dbReference type="PANTHER" id="PTHR43077:SF10">
    <property type="entry name" value="TRANSPORT PERMEASE PROTEIN"/>
    <property type="match status" value="1"/>
</dbReference>
<sequence>MSDSQPRTRKEALESEHPTSHPASDSEAGSTATTEDQAAAKRAKAEFIGRTVAIFLMPLIFVGMMITSYLGTMHSPEANDMPIVVAGSSAKADDVAFAINGAEPDAFEIETTDDVYDARQDVYDREASAAIIVKGDTATIVTASGAGIQQSTTVEQLVRPALAEDGFTVNTDDIVPLPDNDPSGMAAMFLMTSIVMAGYMPFSVLRSNSPELLKFKRIVPILAGWSAAIAGLVWTVACPILDVVDVKDTAAVLGIAWLGVFAISSVQLFITRLVGALGVILGILYLMVLGMPSSNMAMPVYSMPKFFRFTHEFLPMPAIGESLRSVLYFDGNGVTGHLFVLALGAVAGLLLTKVYDHFYAKRNEHPVPLDVNVAAIHGGRRPDTKLMRYISLTLFPLAMVTMMITFMLGAMHSPTPKDMPVAVVGSSVEQAEDTIKQLDEQMDGKFEFTALDDKGEARRLVENRDEVAALVLPSEKNPDFELLANQAGNNASYRVAVQVFEQVAQAQDSDLTVDDLKPLPDRDKNGVVVMYVAMGWILAGFMVVIVAANANPWTRPLKRMLPIIVVYAPFMSLVVATIAGPITGAVDGHFAALWGAGIIAIACISMFAMVFERLLGMFAIIPVIGTLMFAGVPSSNGALSQYMVPKFFATLHDFLPMAASVETIRSILYFDGDVVTEHLQVLGLWGLVSLALVFLIDGIKPPRTAHDFGNLHLEREREIAKEQRKQALALGMSPDHAKSDAEAADQDSAPGQESYQTVQGSIVDDGTDAQESDRRAPTAGDGQARSRRPHEESIPSTVWPAT</sequence>
<name>A0ABQ1LC98_9MICO</name>
<feature type="transmembrane region" description="Helical" evidence="6">
    <location>
        <begin position="560"/>
        <end position="582"/>
    </location>
</feature>
<keyword evidence="8" id="KW-1185">Reference proteome</keyword>
<keyword evidence="4 6" id="KW-0472">Membrane</keyword>
<feature type="region of interest" description="Disordered" evidence="5">
    <location>
        <begin position="731"/>
        <end position="802"/>
    </location>
</feature>
<organism evidence="7 8">
    <name type="scientific">Brevibacterium sediminis</name>
    <dbReference type="NCBI Taxonomy" id="1857024"/>
    <lineage>
        <taxon>Bacteria</taxon>
        <taxon>Bacillati</taxon>
        <taxon>Actinomycetota</taxon>
        <taxon>Actinomycetes</taxon>
        <taxon>Micrococcales</taxon>
        <taxon>Brevibacteriaceae</taxon>
        <taxon>Brevibacterium</taxon>
    </lineage>
</organism>
<feature type="transmembrane region" description="Helical" evidence="6">
    <location>
        <begin position="389"/>
        <end position="411"/>
    </location>
</feature>
<evidence type="ECO:0000313" key="8">
    <source>
        <dbReference type="Proteomes" id="UP000632322"/>
    </source>
</evidence>
<feature type="compositionally biased region" description="Polar residues" evidence="5">
    <location>
        <begin position="21"/>
        <end position="36"/>
    </location>
</feature>
<gene>
    <name evidence="7" type="ORF">GCM10010974_01360</name>
</gene>
<evidence type="ECO:0000256" key="6">
    <source>
        <dbReference type="SAM" id="Phobius"/>
    </source>
</evidence>
<dbReference type="EMBL" id="BMJG01000001">
    <property type="protein sequence ID" value="GGC22473.1"/>
    <property type="molecule type" value="Genomic_DNA"/>
</dbReference>
<feature type="transmembrane region" description="Helical" evidence="6">
    <location>
        <begin position="185"/>
        <end position="205"/>
    </location>
</feature>
<evidence type="ECO:0000313" key="7">
    <source>
        <dbReference type="EMBL" id="GGC22473.1"/>
    </source>
</evidence>
<reference evidence="8" key="1">
    <citation type="journal article" date="2019" name="Int. J. Syst. Evol. Microbiol.">
        <title>The Global Catalogue of Microorganisms (GCM) 10K type strain sequencing project: providing services to taxonomists for standard genome sequencing and annotation.</title>
        <authorList>
            <consortium name="The Broad Institute Genomics Platform"/>
            <consortium name="The Broad Institute Genome Sequencing Center for Infectious Disease"/>
            <person name="Wu L."/>
            <person name="Ma J."/>
        </authorList>
    </citation>
    <scope>NUCLEOTIDE SEQUENCE [LARGE SCALE GENOMIC DNA]</scope>
    <source>
        <strain evidence="8">CGMCC 1.15472</strain>
    </source>
</reference>
<feature type="transmembrane region" description="Helical" evidence="6">
    <location>
        <begin position="678"/>
        <end position="696"/>
    </location>
</feature>
<evidence type="ECO:0000256" key="3">
    <source>
        <dbReference type="ARBA" id="ARBA00022989"/>
    </source>
</evidence>
<dbReference type="RefSeq" id="WP_181270358.1">
    <property type="nucleotide sequence ID" value="NZ_BMJG01000001.1"/>
</dbReference>
<feature type="compositionally biased region" description="Polar residues" evidence="5">
    <location>
        <begin position="749"/>
        <end position="760"/>
    </location>
</feature>
<evidence type="ECO:0000256" key="5">
    <source>
        <dbReference type="SAM" id="MobiDB-lite"/>
    </source>
</evidence>
<dbReference type="Proteomes" id="UP000632322">
    <property type="component" value="Unassembled WGS sequence"/>
</dbReference>
<dbReference type="InterPro" id="IPR051328">
    <property type="entry name" value="T7SS_ABC-Transporter"/>
</dbReference>
<feature type="region of interest" description="Disordered" evidence="5">
    <location>
        <begin position="1"/>
        <end position="37"/>
    </location>
</feature>
<protein>
    <recommendedName>
        <fullName evidence="9">ABC transporter permease</fullName>
    </recommendedName>
</protein>
<keyword evidence="2 6" id="KW-0812">Transmembrane</keyword>
<proteinExistence type="predicted"/>
<evidence type="ECO:0000256" key="2">
    <source>
        <dbReference type="ARBA" id="ARBA00022692"/>
    </source>
</evidence>
<feature type="transmembrane region" description="Helical" evidence="6">
    <location>
        <begin position="51"/>
        <end position="71"/>
    </location>
</feature>
<feature type="transmembrane region" description="Helical" evidence="6">
    <location>
        <begin position="249"/>
        <end position="266"/>
    </location>
</feature>
<evidence type="ECO:0000256" key="1">
    <source>
        <dbReference type="ARBA" id="ARBA00004141"/>
    </source>
</evidence>
<comment type="caution">
    <text evidence="7">The sequence shown here is derived from an EMBL/GenBank/DDBJ whole genome shotgun (WGS) entry which is preliminary data.</text>
</comment>
<accession>A0ABQ1LC98</accession>
<feature type="transmembrane region" description="Helical" evidence="6">
    <location>
        <begin position="528"/>
        <end position="548"/>
    </location>
</feature>
<evidence type="ECO:0008006" key="9">
    <source>
        <dbReference type="Google" id="ProtNLM"/>
    </source>
</evidence>
<feature type="compositionally biased region" description="Basic and acidic residues" evidence="5">
    <location>
        <begin position="1"/>
        <end position="19"/>
    </location>
</feature>
<feature type="transmembrane region" description="Helical" evidence="6">
    <location>
        <begin position="217"/>
        <end position="237"/>
    </location>
</feature>
<feature type="transmembrane region" description="Helical" evidence="6">
    <location>
        <begin position="334"/>
        <end position="352"/>
    </location>
</feature>